<feature type="domain" description="Response regulatory" evidence="6">
    <location>
        <begin position="3"/>
        <end position="117"/>
    </location>
</feature>
<dbReference type="EMBL" id="LAZR01001125">
    <property type="protein sequence ID" value="KKN50240.1"/>
    <property type="molecule type" value="Genomic_DNA"/>
</dbReference>
<dbReference type="SUPFAM" id="SSF52172">
    <property type="entry name" value="CheY-like"/>
    <property type="match status" value="1"/>
</dbReference>
<comment type="caution">
    <text evidence="8">The sequence shown here is derived from an EMBL/GenBank/DDBJ whole genome shotgun (WGS) entry which is preliminary data.</text>
</comment>
<protein>
    <recommendedName>
        <fullName evidence="9">Response regulatory domain-containing protein</fullName>
    </recommendedName>
</protein>
<evidence type="ECO:0000313" key="8">
    <source>
        <dbReference type="EMBL" id="KKN50240.1"/>
    </source>
</evidence>
<dbReference type="GO" id="GO:0000156">
    <property type="term" value="F:phosphorelay response regulator activity"/>
    <property type="evidence" value="ECO:0007669"/>
    <property type="project" value="TreeGrafter"/>
</dbReference>
<evidence type="ECO:0000256" key="4">
    <source>
        <dbReference type="ARBA" id="ARBA00023125"/>
    </source>
</evidence>
<evidence type="ECO:0000256" key="1">
    <source>
        <dbReference type="ARBA" id="ARBA00022553"/>
    </source>
</evidence>
<dbReference type="Pfam" id="PF00072">
    <property type="entry name" value="Response_reg"/>
    <property type="match status" value="1"/>
</dbReference>
<reference evidence="8" key="1">
    <citation type="journal article" date="2015" name="Nature">
        <title>Complex archaea that bridge the gap between prokaryotes and eukaryotes.</title>
        <authorList>
            <person name="Spang A."/>
            <person name="Saw J.H."/>
            <person name="Jorgensen S.L."/>
            <person name="Zaremba-Niedzwiedzka K."/>
            <person name="Martijn J."/>
            <person name="Lind A.E."/>
            <person name="van Eijk R."/>
            <person name="Schleper C."/>
            <person name="Guy L."/>
            <person name="Ettema T.J."/>
        </authorList>
    </citation>
    <scope>NUCLEOTIDE SEQUENCE</scope>
</reference>
<evidence type="ECO:0000256" key="5">
    <source>
        <dbReference type="ARBA" id="ARBA00023163"/>
    </source>
</evidence>
<dbReference type="PANTHER" id="PTHR48111">
    <property type="entry name" value="REGULATOR OF RPOS"/>
    <property type="match status" value="1"/>
</dbReference>
<proteinExistence type="predicted"/>
<dbReference type="GO" id="GO:0006355">
    <property type="term" value="P:regulation of DNA-templated transcription"/>
    <property type="evidence" value="ECO:0007669"/>
    <property type="project" value="InterPro"/>
</dbReference>
<dbReference type="PROSITE" id="PS51755">
    <property type="entry name" value="OMPR_PHOB"/>
    <property type="match status" value="1"/>
</dbReference>
<keyword evidence="3" id="KW-0805">Transcription regulation</keyword>
<keyword evidence="2" id="KW-0902">Two-component regulatory system</keyword>
<accession>A0A0F9R0T8</accession>
<dbReference type="Pfam" id="PF00486">
    <property type="entry name" value="Trans_reg_C"/>
    <property type="match status" value="1"/>
</dbReference>
<keyword evidence="1" id="KW-0597">Phosphoprotein</keyword>
<gene>
    <name evidence="8" type="ORF">LCGC14_0634670</name>
</gene>
<evidence type="ECO:0000256" key="3">
    <source>
        <dbReference type="ARBA" id="ARBA00023015"/>
    </source>
</evidence>
<keyword evidence="5" id="KW-0804">Transcription</keyword>
<dbReference type="Gene3D" id="6.10.250.690">
    <property type="match status" value="1"/>
</dbReference>
<dbReference type="InterPro" id="IPR001789">
    <property type="entry name" value="Sig_transdc_resp-reg_receiver"/>
</dbReference>
<dbReference type="CDD" id="cd17624">
    <property type="entry name" value="REC_OmpR_PmrA-like"/>
    <property type="match status" value="1"/>
</dbReference>
<sequence>MINVLLVEDDIDLATTIVDYLEIESIECDHASNGVMGLNLIERNPYQMIILDVNMPKMDGLTMCKTLRERGIDIPVLMLTARDSLDNKLEGFAAGSDDYLVKPFAMKELVARVQVLAKRKSGEVKRLTFANLTLNLTAHTATVAAYSLKLSPITFKLLEVLVREQQKPVTRQVIMQAIWGDDQPDSNSLKVHIHHLRKQLEQAHCQAVLETIPSVGFRLKLKNETQA</sequence>
<evidence type="ECO:0000256" key="2">
    <source>
        <dbReference type="ARBA" id="ARBA00023012"/>
    </source>
</evidence>
<dbReference type="InterPro" id="IPR039420">
    <property type="entry name" value="WalR-like"/>
</dbReference>
<dbReference type="Gene3D" id="1.10.10.10">
    <property type="entry name" value="Winged helix-like DNA-binding domain superfamily/Winged helix DNA-binding domain"/>
    <property type="match status" value="1"/>
</dbReference>
<dbReference type="AlphaFoldDB" id="A0A0F9R0T8"/>
<dbReference type="InterPro" id="IPR016032">
    <property type="entry name" value="Sig_transdc_resp-reg_C-effctor"/>
</dbReference>
<dbReference type="InterPro" id="IPR036388">
    <property type="entry name" value="WH-like_DNA-bd_sf"/>
</dbReference>
<dbReference type="SMART" id="SM00862">
    <property type="entry name" value="Trans_reg_C"/>
    <property type="match status" value="1"/>
</dbReference>
<dbReference type="PANTHER" id="PTHR48111:SF22">
    <property type="entry name" value="REGULATOR OF RPOS"/>
    <property type="match status" value="1"/>
</dbReference>
<keyword evidence="4" id="KW-0238">DNA-binding</keyword>
<dbReference type="GO" id="GO:0032993">
    <property type="term" value="C:protein-DNA complex"/>
    <property type="evidence" value="ECO:0007669"/>
    <property type="project" value="TreeGrafter"/>
</dbReference>
<dbReference type="CDD" id="cd00383">
    <property type="entry name" value="trans_reg_C"/>
    <property type="match status" value="1"/>
</dbReference>
<evidence type="ECO:0008006" key="9">
    <source>
        <dbReference type="Google" id="ProtNLM"/>
    </source>
</evidence>
<dbReference type="GO" id="GO:0005829">
    <property type="term" value="C:cytosol"/>
    <property type="evidence" value="ECO:0007669"/>
    <property type="project" value="TreeGrafter"/>
</dbReference>
<dbReference type="Gene3D" id="3.40.50.2300">
    <property type="match status" value="1"/>
</dbReference>
<evidence type="ECO:0000259" key="6">
    <source>
        <dbReference type="PROSITE" id="PS50110"/>
    </source>
</evidence>
<name>A0A0F9R0T8_9ZZZZ</name>
<dbReference type="InterPro" id="IPR001867">
    <property type="entry name" value="OmpR/PhoB-type_DNA-bd"/>
</dbReference>
<dbReference type="InterPro" id="IPR011006">
    <property type="entry name" value="CheY-like_superfamily"/>
</dbReference>
<feature type="domain" description="OmpR/PhoB-type" evidence="7">
    <location>
        <begin position="124"/>
        <end position="221"/>
    </location>
</feature>
<dbReference type="SMART" id="SM00448">
    <property type="entry name" value="REC"/>
    <property type="match status" value="1"/>
</dbReference>
<dbReference type="GO" id="GO:0000976">
    <property type="term" value="F:transcription cis-regulatory region binding"/>
    <property type="evidence" value="ECO:0007669"/>
    <property type="project" value="TreeGrafter"/>
</dbReference>
<evidence type="ECO:0000259" key="7">
    <source>
        <dbReference type="PROSITE" id="PS51755"/>
    </source>
</evidence>
<organism evidence="8">
    <name type="scientific">marine sediment metagenome</name>
    <dbReference type="NCBI Taxonomy" id="412755"/>
    <lineage>
        <taxon>unclassified sequences</taxon>
        <taxon>metagenomes</taxon>
        <taxon>ecological metagenomes</taxon>
    </lineage>
</organism>
<dbReference type="SUPFAM" id="SSF46894">
    <property type="entry name" value="C-terminal effector domain of the bipartite response regulators"/>
    <property type="match status" value="1"/>
</dbReference>
<dbReference type="PROSITE" id="PS50110">
    <property type="entry name" value="RESPONSE_REGULATORY"/>
    <property type="match status" value="1"/>
</dbReference>